<organism evidence="1 2">
    <name type="scientific">Gibberella moniliformis (strain M3125 / FGSC 7600)</name>
    <name type="common">Maize ear and stalk rot fungus</name>
    <name type="synonym">Fusarium verticillioides</name>
    <dbReference type="NCBI Taxonomy" id="334819"/>
    <lineage>
        <taxon>Eukaryota</taxon>
        <taxon>Fungi</taxon>
        <taxon>Dikarya</taxon>
        <taxon>Ascomycota</taxon>
        <taxon>Pezizomycotina</taxon>
        <taxon>Sordariomycetes</taxon>
        <taxon>Hypocreomycetidae</taxon>
        <taxon>Hypocreales</taxon>
        <taxon>Nectriaceae</taxon>
        <taxon>Fusarium</taxon>
        <taxon>Fusarium fujikuroi species complex</taxon>
    </lineage>
</organism>
<dbReference type="RefSeq" id="XP_018759164.1">
    <property type="nucleotide sequence ID" value="XM_018906312.1"/>
</dbReference>
<dbReference type="RefSeq" id="XP_018759166.1">
    <property type="nucleotide sequence ID" value="XM_018906286.1"/>
</dbReference>
<dbReference type="EMBL" id="DS022258">
    <property type="protein sequence ID" value="EWG52969.1"/>
    <property type="molecule type" value="Genomic_DNA"/>
</dbReference>
<dbReference type="RefSeq" id="XP_018759161.1">
    <property type="nucleotide sequence ID" value="XM_018906309.1"/>
</dbReference>
<dbReference type="RefSeq" id="XP_018759158.1">
    <property type="nucleotide sequence ID" value="XM_018906306.1"/>
</dbReference>
<dbReference type="KEGG" id="fvr:FVEG_17044"/>
<dbReference type="Proteomes" id="UP000009096">
    <property type="component" value="Chromosome 7"/>
</dbReference>
<dbReference type="RefSeq" id="XP_018759156.1">
    <property type="nucleotide sequence ID" value="XM_018906284.1"/>
</dbReference>
<dbReference type="EMBL" id="DS022258">
    <property type="protein sequence ID" value="EWG52968.1"/>
    <property type="molecule type" value="Genomic_DNA"/>
</dbReference>
<dbReference type="RefSeq" id="XP_018759163.1">
    <property type="nucleotide sequence ID" value="XM_018906311.1"/>
</dbReference>
<dbReference type="RefSeq" id="XP_018759160.1">
    <property type="nucleotide sequence ID" value="XM_018906308.1"/>
</dbReference>
<proteinExistence type="predicted"/>
<dbReference type="EMBL" id="DS022258">
    <property type="protein sequence ID" value="EWG52972.1"/>
    <property type="molecule type" value="Genomic_DNA"/>
</dbReference>
<reference evidence="1" key="2">
    <citation type="submission" date="2013-11" db="EMBL/GenBank/DDBJ databases">
        <authorList>
            <consortium name="The Broad Institute Genome Sequencing Platform"/>
            <person name="Ma L.-J."/>
            <person name="Corby-Kistler H."/>
            <person name="Broz K."/>
            <person name="Gale L.R."/>
            <person name="Jonkers W."/>
            <person name="O'Donnell K."/>
            <person name="Ploetz R."/>
            <person name="Steinberg C."/>
            <person name="Schwartz D.C."/>
            <person name="VanEtten H."/>
            <person name="Zhou S."/>
            <person name="Young S.K."/>
            <person name="Zeng Q."/>
            <person name="Gargeya S."/>
            <person name="Fitzgerald M."/>
            <person name="Abouelleil A."/>
            <person name="Alvarado L."/>
            <person name="Chapman S.B."/>
            <person name="Gainer-Dewar J."/>
            <person name="Goldberg J."/>
            <person name="Griggs A."/>
            <person name="Gujja S."/>
            <person name="Hansen M."/>
            <person name="Howarth C."/>
            <person name="Imamovic A."/>
            <person name="Ireland A."/>
            <person name="Larimer J."/>
            <person name="McCowan C."/>
            <person name="Murphy C."/>
            <person name="Pearson M."/>
            <person name="Poon T.W."/>
            <person name="Priest M."/>
            <person name="Roberts A."/>
            <person name="Saif S."/>
            <person name="Shea T."/>
            <person name="Sykes S."/>
            <person name="Wortman J."/>
            <person name="Nusbaum C."/>
            <person name="Birren B."/>
        </authorList>
    </citation>
    <scope>NUCLEOTIDE SEQUENCE</scope>
    <source>
        <strain evidence="1">7600</strain>
    </source>
</reference>
<dbReference type="EMBL" id="DS022258">
    <property type="protein sequence ID" value="EWG52974.1"/>
    <property type="molecule type" value="Genomic_DNA"/>
</dbReference>
<keyword evidence="2" id="KW-1185">Reference proteome</keyword>
<gene>
    <name evidence="1" type="ORF">FVEG_17044</name>
</gene>
<dbReference type="EMBL" id="DS022258">
    <property type="protein sequence ID" value="EWG52970.1"/>
    <property type="molecule type" value="Genomic_DNA"/>
</dbReference>
<dbReference type="EMBL" id="DS022258">
    <property type="protein sequence ID" value="EWG52965.1"/>
    <property type="molecule type" value="Genomic_DNA"/>
</dbReference>
<dbReference type="AlphaFoldDB" id="W7MYX0"/>
<dbReference type="VEuPathDB" id="FungiDB:FVEG_17044"/>
<dbReference type="EMBL" id="DS022258">
    <property type="protein sequence ID" value="EWG52976.1"/>
    <property type="molecule type" value="Genomic_DNA"/>
</dbReference>
<dbReference type="EMBL" id="DS022258">
    <property type="protein sequence ID" value="EWG52966.1"/>
    <property type="molecule type" value="Genomic_DNA"/>
</dbReference>
<dbReference type="GeneID" id="30073920"/>
<sequence length="168" mass="17505">MILLFSLPETINTECFPSACKANTYSDGSIARYVLDSPPILVQRLGGDLDGLLNTIRLARVDLLASLCDLLEDGIVGEGGDDLGGLVLKGHIVALDTCKGMLLAAASGRSGRIHTVELLEDSIDGTGAAAAAHGDIELKVAGYFDMYLSDGVANGELSELQVRAKSGN</sequence>
<name>W7MYX0_GIBM7</name>
<protein>
    <submittedName>
        <fullName evidence="1">Uncharacterized protein</fullName>
    </submittedName>
</protein>
<dbReference type="RefSeq" id="XP_018759155.1">
    <property type="nucleotide sequence ID" value="XM_018906283.1"/>
</dbReference>
<dbReference type="EMBL" id="DS022258">
    <property type="protein sequence ID" value="EWG52971.1"/>
    <property type="molecule type" value="Genomic_DNA"/>
</dbReference>
<evidence type="ECO:0000313" key="1">
    <source>
        <dbReference type="EMBL" id="EWG52970.1"/>
    </source>
</evidence>
<dbReference type="EMBL" id="DS022258">
    <property type="protein sequence ID" value="EWG52964.1"/>
    <property type="molecule type" value="Genomic_DNA"/>
</dbReference>
<dbReference type="RefSeq" id="XP_018759159.1">
    <property type="nucleotide sequence ID" value="XM_018906307.1"/>
</dbReference>
<dbReference type="EMBL" id="DS022258">
    <property type="protein sequence ID" value="EWG52975.1"/>
    <property type="molecule type" value="Genomic_DNA"/>
</dbReference>
<dbReference type="RefSeq" id="XP_018759167.1">
    <property type="nucleotide sequence ID" value="XM_018906287.1"/>
</dbReference>
<dbReference type="EMBL" id="DS022258">
    <property type="protein sequence ID" value="EWG52973.1"/>
    <property type="molecule type" value="Genomic_DNA"/>
</dbReference>
<reference evidence="1 2" key="1">
    <citation type="journal article" date="2010" name="Nature">
        <title>Comparative genomics reveals mobile pathogenicity chromosomes in Fusarium.</title>
        <authorList>
            <person name="Ma L.J."/>
            <person name="van der Does H.C."/>
            <person name="Borkovich K.A."/>
            <person name="Coleman J.J."/>
            <person name="Daboussi M.J."/>
            <person name="Di Pietro A."/>
            <person name="Dufresne M."/>
            <person name="Freitag M."/>
            <person name="Grabherr M."/>
            <person name="Henrissat B."/>
            <person name="Houterman P.M."/>
            <person name="Kang S."/>
            <person name="Shim W.B."/>
            <person name="Woloshuk C."/>
            <person name="Xie X."/>
            <person name="Xu J.R."/>
            <person name="Antoniw J."/>
            <person name="Baker S.E."/>
            <person name="Bluhm B.H."/>
            <person name="Breakspear A."/>
            <person name="Brown D.W."/>
            <person name="Butchko R.A."/>
            <person name="Chapman S."/>
            <person name="Coulson R."/>
            <person name="Coutinho P.M."/>
            <person name="Danchin E.G."/>
            <person name="Diener A."/>
            <person name="Gale L.R."/>
            <person name="Gardiner D.M."/>
            <person name="Goff S."/>
            <person name="Hammond-Kosack K.E."/>
            <person name="Hilburn K."/>
            <person name="Hua-Van A."/>
            <person name="Jonkers W."/>
            <person name="Kazan K."/>
            <person name="Kodira C.D."/>
            <person name="Koehrsen M."/>
            <person name="Kumar L."/>
            <person name="Lee Y.H."/>
            <person name="Li L."/>
            <person name="Manners J.M."/>
            <person name="Miranda-Saavedra D."/>
            <person name="Mukherjee M."/>
            <person name="Park G."/>
            <person name="Park J."/>
            <person name="Park S.Y."/>
            <person name="Proctor R.H."/>
            <person name="Regev A."/>
            <person name="Ruiz-Roldan M.C."/>
            <person name="Sain D."/>
            <person name="Sakthikumar S."/>
            <person name="Sykes S."/>
            <person name="Schwartz D.C."/>
            <person name="Turgeon B.G."/>
            <person name="Wapinski I."/>
            <person name="Yoder O."/>
            <person name="Young S."/>
            <person name="Zeng Q."/>
            <person name="Zhou S."/>
            <person name="Galagan J."/>
            <person name="Cuomo C.A."/>
            <person name="Kistler H.C."/>
            <person name="Rep M."/>
        </authorList>
    </citation>
    <scope>NUCLEOTIDE SEQUENCE [LARGE SCALE GENOMIC DNA]</scope>
    <source>
        <strain evidence="1">7600</strain>
        <strain evidence="2">M3125 / FGSC 7600</strain>
    </source>
</reference>
<dbReference type="RefSeq" id="XP_018759162.1">
    <property type="nucleotide sequence ID" value="XM_018906310.1"/>
</dbReference>
<evidence type="ECO:0000313" key="2">
    <source>
        <dbReference type="Proteomes" id="UP000009096"/>
    </source>
</evidence>
<accession>W7MYX0</accession>
<dbReference type="RefSeq" id="XP_018759157.1">
    <property type="nucleotide sequence ID" value="XM_018906295.1"/>
</dbReference>
<dbReference type="RefSeq" id="XP_018759165.1">
    <property type="nucleotide sequence ID" value="XM_018906285.1"/>
</dbReference>
<dbReference type="EMBL" id="DS022258">
    <property type="protein sequence ID" value="EWG52967.1"/>
    <property type="molecule type" value="Genomic_DNA"/>
</dbReference>